<dbReference type="OrthoDB" id="9795729at2"/>
<dbReference type="PANTHER" id="PTHR38030:SF2">
    <property type="entry name" value="PROTOPORPHYRINOGEN IX DEHYDROGENASE [QUINONE]"/>
    <property type="match status" value="1"/>
</dbReference>
<keyword evidence="3" id="KW-1185">Reference proteome</keyword>
<dbReference type="GO" id="GO:0070819">
    <property type="term" value="F:menaquinone-dependent protoporphyrinogen oxidase activity"/>
    <property type="evidence" value="ECO:0007669"/>
    <property type="project" value="TreeGrafter"/>
</dbReference>
<dbReference type="RefSeq" id="WP_157705381.1">
    <property type="nucleotide sequence ID" value="NZ_CP034348.1"/>
</dbReference>
<dbReference type="InterPro" id="IPR052200">
    <property type="entry name" value="Protoporphyrinogen_IX_DH"/>
</dbReference>
<dbReference type="GO" id="GO:0010181">
    <property type="term" value="F:FMN binding"/>
    <property type="evidence" value="ECO:0007669"/>
    <property type="project" value="TreeGrafter"/>
</dbReference>
<dbReference type="Gene3D" id="3.40.50.360">
    <property type="match status" value="1"/>
</dbReference>
<sequence length="178" mass="19828">MSILILYASVEGQTGKIVHHLARILRKRGLEAALVDVGERNAKVSYDGVSHVILAAPVHERRHPKPFEVLLAADQEALTRLPVLMISVSLKAAFAQTREEAQDFLDEMKLRTGLAPDAELLVAGAVHPQAYDYYADQIMRHVVLRGQKIDPHSEHEFTDWDALDRDVLAFVESARTSA</sequence>
<dbReference type="InterPro" id="IPR026816">
    <property type="entry name" value="Flavodoxin_dom"/>
</dbReference>
<evidence type="ECO:0000313" key="2">
    <source>
        <dbReference type="EMBL" id="QGX96898.1"/>
    </source>
</evidence>
<name>A0A6I6IVW9_9RHOB</name>
<dbReference type="EMBL" id="CP034348">
    <property type="protein sequence ID" value="QGX96898.1"/>
    <property type="molecule type" value="Genomic_DNA"/>
</dbReference>
<protein>
    <submittedName>
        <fullName evidence="2">Protoporphyrinogen oxidase</fullName>
    </submittedName>
</protein>
<dbReference type="PANTHER" id="PTHR38030">
    <property type="entry name" value="PROTOPORPHYRINOGEN IX DEHYDROGENASE [MENAQUINONE]"/>
    <property type="match status" value="1"/>
</dbReference>
<dbReference type="GO" id="GO:0006783">
    <property type="term" value="P:heme biosynthetic process"/>
    <property type="evidence" value="ECO:0007669"/>
    <property type="project" value="TreeGrafter"/>
</dbReference>
<dbReference type="SUPFAM" id="SSF52218">
    <property type="entry name" value="Flavoproteins"/>
    <property type="match status" value="1"/>
</dbReference>
<reference evidence="3" key="1">
    <citation type="submission" date="2018-12" db="EMBL/GenBank/DDBJ databases">
        <title>Complete genome sequence of Roseovarius sp. MME-070.</title>
        <authorList>
            <person name="Nam Y.-D."/>
            <person name="Kang J."/>
            <person name="Chung W.-H."/>
            <person name="Park Y.S."/>
        </authorList>
    </citation>
    <scope>NUCLEOTIDE SEQUENCE [LARGE SCALE GENOMIC DNA]</scope>
    <source>
        <strain evidence="3">MME-070</strain>
    </source>
</reference>
<organism evidence="2 3">
    <name type="scientific">Roseovarius faecimaris</name>
    <dbReference type="NCBI Taxonomy" id="2494550"/>
    <lineage>
        <taxon>Bacteria</taxon>
        <taxon>Pseudomonadati</taxon>
        <taxon>Pseudomonadota</taxon>
        <taxon>Alphaproteobacteria</taxon>
        <taxon>Rhodobacterales</taxon>
        <taxon>Roseobacteraceae</taxon>
        <taxon>Roseovarius</taxon>
    </lineage>
</organism>
<dbReference type="InterPro" id="IPR029039">
    <property type="entry name" value="Flavoprotein-like_sf"/>
</dbReference>
<accession>A0A6I6IVW9</accession>
<dbReference type="Pfam" id="PF12724">
    <property type="entry name" value="Flavodoxin_5"/>
    <property type="match status" value="1"/>
</dbReference>
<gene>
    <name evidence="2" type="ORF">EI983_00820</name>
</gene>
<feature type="domain" description="Flavodoxin" evidence="1">
    <location>
        <begin position="4"/>
        <end position="143"/>
    </location>
</feature>
<dbReference type="AlphaFoldDB" id="A0A6I6IVW9"/>
<dbReference type="Proteomes" id="UP000428330">
    <property type="component" value="Chromosome"/>
</dbReference>
<dbReference type="KEGG" id="rom:EI983_00820"/>
<proteinExistence type="predicted"/>
<evidence type="ECO:0000259" key="1">
    <source>
        <dbReference type="Pfam" id="PF12724"/>
    </source>
</evidence>
<evidence type="ECO:0000313" key="3">
    <source>
        <dbReference type="Proteomes" id="UP000428330"/>
    </source>
</evidence>